<comment type="catalytic activity">
    <reaction evidence="1">
        <text>ATP + protein L-histidine = ADP + protein N-phospho-L-histidine.</text>
        <dbReference type="EC" id="2.7.13.3"/>
    </reaction>
</comment>
<organism evidence="9 10">
    <name type="scientific">Pseudocalidococcus azoricus BACA0444</name>
    <dbReference type="NCBI Taxonomy" id="2918990"/>
    <lineage>
        <taxon>Bacteria</taxon>
        <taxon>Bacillati</taxon>
        <taxon>Cyanobacteriota</taxon>
        <taxon>Cyanophyceae</taxon>
        <taxon>Acaryochloridales</taxon>
        <taxon>Thermosynechococcaceae</taxon>
        <taxon>Pseudocalidococcus</taxon>
        <taxon>Pseudocalidococcus azoricus</taxon>
    </lineage>
</organism>
<dbReference type="SMART" id="SM00065">
    <property type="entry name" value="GAF"/>
    <property type="match status" value="3"/>
</dbReference>
<dbReference type="Proteomes" id="UP001268256">
    <property type="component" value="Unassembled WGS sequence"/>
</dbReference>
<keyword evidence="10" id="KW-1185">Reference proteome</keyword>
<dbReference type="InterPro" id="IPR000014">
    <property type="entry name" value="PAS"/>
</dbReference>
<proteinExistence type="predicted"/>
<dbReference type="Pfam" id="PF01590">
    <property type="entry name" value="GAF"/>
    <property type="match status" value="3"/>
</dbReference>
<accession>A0AAE4FSB4</accession>
<dbReference type="SUPFAM" id="SSF47384">
    <property type="entry name" value="Homodimeric domain of signal transducing histidine kinase"/>
    <property type="match status" value="1"/>
</dbReference>
<evidence type="ECO:0000256" key="5">
    <source>
        <dbReference type="ARBA" id="ARBA00022777"/>
    </source>
</evidence>
<keyword evidence="4" id="KW-0808">Transferase</keyword>
<feature type="domain" description="Histidine kinase" evidence="7">
    <location>
        <begin position="684"/>
        <end position="908"/>
    </location>
</feature>
<evidence type="ECO:0000256" key="3">
    <source>
        <dbReference type="ARBA" id="ARBA00022553"/>
    </source>
</evidence>
<dbReference type="NCBIfam" id="TIGR00229">
    <property type="entry name" value="sensory_box"/>
    <property type="match status" value="1"/>
</dbReference>
<dbReference type="CDD" id="cd00075">
    <property type="entry name" value="HATPase"/>
    <property type="match status" value="1"/>
</dbReference>
<evidence type="ECO:0000313" key="10">
    <source>
        <dbReference type="Proteomes" id="UP001268256"/>
    </source>
</evidence>
<dbReference type="SMART" id="SM00091">
    <property type="entry name" value="PAS"/>
    <property type="match status" value="1"/>
</dbReference>
<feature type="domain" description="PAS" evidence="8">
    <location>
        <begin position="355"/>
        <end position="418"/>
    </location>
</feature>
<comment type="caution">
    <text evidence="9">The sequence shown here is derived from an EMBL/GenBank/DDBJ whole genome shotgun (WGS) entry which is preliminary data.</text>
</comment>
<sequence>MPAKVLPHITQALSCLWSSQAWPEPLNLALDSLGTALGVDRVRLWQIQPPPEDAHSWLSLVAAWPKSPFTTSPLTPVSTLTSFRDWFSRLQAGDSLQAWVGERSTAEQQWFQELGIASVLVMPVNIDGGLGAILTLEYAQQEYYWPEETVNLLHHFTQPLGAALSYHQVNPVNHAPPAQPYDQRLVQLAQRKPLHHGNLELALQDIARTAAQTLKVERTGIWFYSPHKQQVRCILLYQSSQDQFSQGLELAAADYPDYFAALQEQRTIAAHQAELDPRTHEFAPHYLRPLGITSMLDAPIWVEGEMIGVVCHEHIGPPRRWTIGEQQFAAAIADLVSLAIESRHRHQALADLQASEERLQCFFQATTEAVVFHEHGRIVDLNQAAERLFGYSSQELIGTSVLELADPSSRELIRQRLQAPSDQLIEAVGRKKTGETFIGELQGRAIRYQGRAMRVVSLRDITQRQQAEMELRLADQREKLLGEIALRIRQSLELEDILSTTVLEVRQSLHVDRVFIAYLDGASQSAQTVAAAISTEWQEGIEAIFQDPDYLQTLFSLGDCPQAWDGSHQPTATILARYHIQSTLAVPIPPTVNMRYPTQHLPPKVVLVLHQCAGPRDWQIFEWQLLEQLATQVAIALQQASLYQQLAALNANLEYQVQERTQQLEQKMLELAELNRLKDVFLHAVSHDLRTPVMGTLMVLNHVLPGDEATRQVTVSRDILTRMISSHNRQLTLIDSLLDIHTSEDQGLSLQRIPQALGQLLDNTLADLALLLDKNQTHLDNALPNDLPLIWIDPGQLQRVFENLITNALKHNPPGLKLSLRAQVVESVTAPQPMVLCTVQDNGLGIPLEHQEHLFDLYYQGKKSRHLRGIGLGLYLCRQIVQAHGGEIGVVSAPEQGATFWLTLPIYQAAN</sequence>
<dbReference type="GO" id="GO:0000155">
    <property type="term" value="F:phosphorelay sensor kinase activity"/>
    <property type="evidence" value="ECO:0007669"/>
    <property type="project" value="InterPro"/>
</dbReference>
<dbReference type="GO" id="GO:0005886">
    <property type="term" value="C:plasma membrane"/>
    <property type="evidence" value="ECO:0007669"/>
    <property type="project" value="TreeGrafter"/>
</dbReference>
<evidence type="ECO:0000259" key="7">
    <source>
        <dbReference type="PROSITE" id="PS50109"/>
    </source>
</evidence>
<dbReference type="PROSITE" id="PS50109">
    <property type="entry name" value="HIS_KIN"/>
    <property type="match status" value="1"/>
</dbReference>
<dbReference type="InterPro" id="IPR004358">
    <property type="entry name" value="Sig_transdc_His_kin-like_C"/>
</dbReference>
<dbReference type="InterPro" id="IPR035965">
    <property type="entry name" value="PAS-like_dom_sf"/>
</dbReference>
<name>A0AAE4FSB4_9CYAN</name>
<dbReference type="InterPro" id="IPR036890">
    <property type="entry name" value="HATPase_C_sf"/>
</dbReference>
<dbReference type="RefSeq" id="WP_322877335.1">
    <property type="nucleotide sequence ID" value="NZ_JAVMIP010000002.1"/>
</dbReference>
<dbReference type="SUPFAM" id="SSF55874">
    <property type="entry name" value="ATPase domain of HSP90 chaperone/DNA topoisomerase II/histidine kinase"/>
    <property type="match status" value="1"/>
</dbReference>
<dbReference type="InterPro" id="IPR003661">
    <property type="entry name" value="HisK_dim/P_dom"/>
</dbReference>
<dbReference type="InterPro" id="IPR003018">
    <property type="entry name" value="GAF"/>
</dbReference>
<evidence type="ECO:0000256" key="1">
    <source>
        <dbReference type="ARBA" id="ARBA00000085"/>
    </source>
</evidence>
<keyword evidence="6" id="KW-0902">Two-component regulatory system</keyword>
<dbReference type="CDD" id="cd00082">
    <property type="entry name" value="HisKA"/>
    <property type="match status" value="1"/>
</dbReference>
<dbReference type="AlphaFoldDB" id="A0AAE4FSB4"/>
<dbReference type="InterPro" id="IPR003594">
    <property type="entry name" value="HATPase_dom"/>
</dbReference>
<dbReference type="SUPFAM" id="SSF55785">
    <property type="entry name" value="PYP-like sensor domain (PAS domain)"/>
    <property type="match status" value="1"/>
</dbReference>
<dbReference type="CDD" id="cd00130">
    <property type="entry name" value="PAS"/>
    <property type="match status" value="1"/>
</dbReference>
<gene>
    <name evidence="9" type="ORF">RIF25_04430</name>
</gene>
<dbReference type="EMBL" id="JAVMIP010000002">
    <property type="protein sequence ID" value="MDS3860050.1"/>
    <property type="molecule type" value="Genomic_DNA"/>
</dbReference>
<dbReference type="InterPro" id="IPR029016">
    <property type="entry name" value="GAF-like_dom_sf"/>
</dbReference>
<evidence type="ECO:0000256" key="4">
    <source>
        <dbReference type="ARBA" id="ARBA00022679"/>
    </source>
</evidence>
<dbReference type="Pfam" id="PF02518">
    <property type="entry name" value="HATPase_c"/>
    <property type="match status" value="1"/>
</dbReference>
<evidence type="ECO:0000259" key="8">
    <source>
        <dbReference type="PROSITE" id="PS50112"/>
    </source>
</evidence>
<dbReference type="SMART" id="SM00388">
    <property type="entry name" value="HisKA"/>
    <property type="match status" value="1"/>
</dbReference>
<dbReference type="PANTHER" id="PTHR43047">
    <property type="entry name" value="TWO-COMPONENT HISTIDINE PROTEIN KINASE"/>
    <property type="match status" value="1"/>
</dbReference>
<dbReference type="Gene3D" id="1.10.287.130">
    <property type="match status" value="1"/>
</dbReference>
<dbReference type="PROSITE" id="PS50112">
    <property type="entry name" value="PAS"/>
    <property type="match status" value="1"/>
</dbReference>
<dbReference type="PRINTS" id="PR00344">
    <property type="entry name" value="BCTRLSENSOR"/>
</dbReference>
<dbReference type="GO" id="GO:0009927">
    <property type="term" value="F:histidine phosphotransfer kinase activity"/>
    <property type="evidence" value="ECO:0007669"/>
    <property type="project" value="TreeGrafter"/>
</dbReference>
<protein>
    <recommendedName>
        <fullName evidence="2">histidine kinase</fullName>
        <ecNumber evidence="2">2.7.13.3</ecNumber>
    </recommendedName>
</protein>
<keyword evidence="3" id="KW-0597">Phosphoprotein</keyword>
<dbReference type="EC" id="2.7.13.3" evidence="2"/>
<reference evidence="10" key="1">
    <citation type="submission" date="2023-07" db="EMBL/GenBank/DDBJ databases">
        <authorList>
            <person name="Luz R."/>
            <person name="Cordeiro R."/>
            <person name="Fonseca A."/>
            <person name="Goncalves V."/>
        </authorList>
    </citation>
    <scope>NUCLEOTIDE SEQUENCE [LARGE SCALE GENOMIC DNA]</scope>
    <source>
        <strain evidence="10">BACA0444</strain>
    </source>
</reference>
<dbReference type="PANTHER" id="PTHR43047:SF72">
    <property type="entry name" value="OSMOSENSING HISTIDINE PROTEIN KINASE SLN1"/>
    <property type="match status" value="1"/>
</dbReference>
<dbReference type="Pfam" id="PF00512">
    <property type="entry name" value="HisKA"/>
    <property type="match status" value="1"/>
</dbReference>
<evidence type="ECO:0000313" key="9">
    <source>
        <dbReference type="EMBL" id="MDS3860050.1"/>
    </source>
</evidence>
<dbReference type="Gene3D" id="3.30.450.40">
    <property type="match status" value="4"/>
</dbReference>
<dbReference type="Gene3D" id="3.30.565.10">
    <property type="entry name" value="Histidine kinase-like ATPase, C-terminal domain"/>
    <property type="match status" value="1"/>
</dbReference>
<dbReference type="Gene3D" id="3.30.450.20">
    <property type="entry name" value="PAS domain"/>
    <property type="match status" value="1"/>
</dbReference>
<dbReference type="InterPro" id="IPR036097">
    <property type="entry name" value="HisK_dim/P_sf"/>
</dbReference>
<keyword evidence="5" id="KW-0418">Kinase</keyword>
<dbReference type="SMART" id="SM00387">
    <property type="entry name" value="HATPase_c"/>
    <property type="match status" value="1"/>
</dbReference>
<dbReference type="Pfam" id="PF13426">
    <property type="entry name" value="PAS_9"/>
    <property type="match status" value="1"/>
</dbReference>
<evidence type="ECO:0000256" key="2">
    <source>
        <dbReference type="ARBA" id="ARBA00012438"/>
    </source>
</evidence>
<dbReference type="SUPFAM" id="SSF55781">
    <property type="entry name" value="GAF domain-like"/>
    <property type="match status" value="3"/>
</dbReference>
<dbReference type="InterPro" id="IPR005467">
    <property type="entry name" value="His_kinase_dom"/>
</dbReference>
<evidence type="ECO:0000256" key="6">
    <source>
        <dbReference type="ARBA" id="ARBA00023012"/>
    </source>
</evidence>